<dbReference type="EMBL" id="LSEF01000039">
    <property type="protein sequence ID" value="OAF17924.1"/>
    <property type="molecule type" value="Genomic_DNA"/>
</dbReference>
<proteinExistence type="predicted"/>
<keyword evidence="3" id="KW-1185">Reference proteome</keyword>
<dbReference type="Pfam" id="PF12616">
    <property type="entry name" value="DUF3775"/>
    <property type="match status" value="1"/>
</dbReference>
<dbReference type="Proteomes" id="UP000077173">
    <property type="component" value="Unassembled WGS sequence"/>
</dbReference>
<feature type="compositionally biased region" description="Acidic residues" evidence="1">
    <location>
        <begin position="148"/>
        <end position="158"/>
    </location>
</feature>
<accession>A0A176ZCK7</accession>
<evidence type="ECO:0000313" key="3">
    <source>
        <dbReference type="Proteomes" id="UP000077173"/>
    </source>
</evidence>
<organism evidence="2 3">
    <name type="scientific">Bradyrhizobium neotropicale</name>
    <dbReference type="NCBI Taxonomy" id="1497615"/>
    <lineage>
        <taxon>Bacteria</taxon>
        <taxon>Pseudomonadati</taxon>
        <taxon>Pseudomonadota</taxon>
        <taxon>Alphaproteobacteria</taxon>
        <taxon>Hyphomicrobiales</taxon>
        <taxon>Nitrobacteraceae</taxon>
        <taxon>Bradyrhizobium</taxon>
    </lineage>
</organism>
<feature type="region of interest" description="Disordered" evidence="1">
    <location>
        <begin position="136"/>
        <end position="158"/>
    </location>
</feature>
<protein>
    <recommendedName>
        <fullName evidence="4">DUF3775 domain-containing protein</fullName>
    </recommendedName>
</protein>
<dbReference type="InterPro" id="IPR022254">
    <property type="entry name" value="DUF3775"/>
</dbReference>
<dbReference type="GeneID" id="32587281"/>
<reference evidence="2 3" key="1">
    <citation type="submission" date="2016-02" db="EMBL/GenBank/DDBJ databases">
        <title>Draft genome sequence of the strain BR 10247T Bradyrhizobium neotropicale isolated from nodules of Centrolobium paraense.</title>
        <authorList>
            <person name="Simoes-Araujo J.L."/>
            <person name="Barauna A.C."/>
            <person name="Silva K."/>
            <person name="Zilli J.E."/>
        </authorList>
    </citation>
    <scope>NUCLEOTIDE SEQUENCE [LARGE SCALE GENOMIC DNA]</scope>
    <source>
        <strain evidence="2 3">BR 10247</strain>
    </source>
</reference>
<gene>
    <name evidence="2" type="ORF">AXW67_06780</name>
</gene>
<evidence type="ECO:0008006" key="4">
    <source>
        <dbReference type="Google" id="ProtNLM"/>
    </source>
</evidence>
<evidence type="ECO:0000313" key="2">
    <source>
        <dbReference type="EMBL" id="OAF17924.1"/>
    </source>
</evidence>
<comment type="caution">
    <text evidence="2">The sequence shown here is derived from an EMBL/GenBank/DDBJ whole genome shotgun (WGS) entry which is preliminary data.</text>
</comment>
<dbReference type="AlphaFoldDB" id="A0A176ZCK7"/>
<dbReference type="RefSeq" id="WP_063678067.1">
    <property type="nucleotide sequence ID" value="NZ_LSEF01000039.1"/>
</dbReference>
<feature type="compositionally biased region" description="Acidic residues" evidence="1">
    <location>
        <begin position="37"/>
        <end position="49"/>
    </location>
</feature>
<feature type="region of interest" description="Disordered" evidence="1">
    <location>
        <begin position="24"/>
        <end position="49"/>
    </location>
</feature>
<name>A0A176ZCK7_9BRAD</name>
<sequence length="158" mass="17424">MPELAISAEKVAFIIEKAREFDVKELDSDPDSGSNPTDDDAVDVLEDDGSDPVGAELGSFIAALNEDEQVDLVALTWLGRGDGAIEDWDDLRTRAVEARGEYRKPRHETVQYLLGEPMLGDLLADGLDAFGIDWTDERLTADSSDPSERDEDEPTKQR</sequence>
<evidence type="ECO:0000256" key="1">
    <source>
        <dbReference type="SAM" id="MobiDB-lite"/>
    </source>
</evidence>